<name>X1PIM0_9ZZZZ</name>
<organism evidence="1">
    <name type="scientific">marine sediment metagenome</name>
    <dbReference type="NCBI Taxonomy" id="412755"/>
    <lineage>
        <taxon>unclassified sequences</taxon>
        <taxon>metagenomes</taxon>
        <taxon>ecological metagenomes</taxon>
    </lineage>
</organism>
<gene>
    <name evidence="1" type="ORF">S06H3_61876</name>
</gene>
<feature type="non-terminal residue" evidence="1">
    <location>
        <position position="1"/>
    </location>
</feature>
<comment type="caution">
    <text evidence="1">The sequence shown here is derived from an EMBL/GenBank/DDBJ whole genome shotgun (WGS) entry which is preliminary data.</text>
</comment>
<dbReference type="AlphaFoldDB" id="X1PIM0"/>
<evidence type="ECO:0000313" key="1">
    <source>
        <dbReference type="EMBL" id="GAI56132.1"/>
    </source>
</evidence>
<protein>
    <submittedName>
        <fullName evidence="1">Uncharacterized protein</fullName>
    </submittedName>
</protein>
<accession>X1PIM0</accession>
<proteinExistence type="predicted"/>
<sequence length="81" mass="9003">FDIKNPSITITPTNSDVMRNILHPNLSINFPTGIWVTAQLSENKHCKIPICKFDTLNVFLNIPCKIAAPIPQTNISTVVTK</sequence>
<dbReference type="EMBL" id="BARV01040665">
    <property type="protein sequence ID" value="GAI56132.1"/>
    <property type="molecule type" value="Genomic_DNA"/>
</dbReference>
<reference evidence="1" key="1">
    <citation type="journal article" date="2014" name="Front. Microbiol.">
        <title>High frequency of phylogenetically diverse reductive dehalogenase-homologous genes in deep subseafloor sedimentary metagenomes.</title>
        <authorList>
            <person name="Kawai M."/>
            <person name="Futagami T."/>
            <person name="Toyoda A."/>
            <person name="Takaki Y."/>
            <person name="Nishi S."/>
            <person name="Hori S."/>
            <person name="Arai W."/>
            <person name="Tsubouchi T."/>
            <person name="Morono Y."/>
            <person name="Uchiyama I."/>
            <person name="Ito T."/>
            <person name="Fujiyama A."/>
            <person name="Inagaki F."/>
            <person name="Takami H."/>
        </authorList>
    </citation>
    <scope>NUCLEOTIDE SEQUENCE</scope>
    <source>
        <strain evidence="1">Expedition CK06-06</strain>
    </source>
</reference>